<evidence type="ECO:0000313" key="1">
    <source>
        <dbReference type="EMBL" id="JAD40254.1"/>
    </source>
</evidence>
<dbReference type="AlphaFoldDB" id="A0A0A8ZLF8"/>
<organism evidence="1">
    <name type="scientific">Arundo donax</name>
    <name type="common">Giant reed</name>
    <name type="synonym">Donax arundinaceus</name>
    <dbReference type="NCBI Taxonomy" id="35708"/>
    <lineage>
        <taxon>Eukaryota</taxon>
        <taxon>Viridiplantae</taxon>
        <taxon>Streptophyta</taxon>
        <taxon>Embryophyta</taxon>
        <taxon>Tracheophyta</taxon>
        <taxon>Spermatophyta</taxon>
        <taxon>Magnoliopsida</taxon>
        <taxon>Liliopsida</taxon>
        <taxon>Poales</taxon>
        <taxon>Poaceae</taxon>
        <taxon>PACMAD clade</taxon>
        <taxon>Arundinoideae</taxon>
        <taxon>Arundineae</taxon>
        <taxon>Arundo</taxon>
    </lineage>
</organism>
<dbReference type="EMBL" id="GBRH01257641">
    <property type="protein sequence ID" value="JAD40254.1"/>
    <property type="molecule type" value="Transcribed_RNA"/>
</dbReference>
<proteinExistence type="predicted"/>
<reference evidence="1" key="1">
    <citation type="submission" date="2014-09" db="EMBL/GenBank/DDBJ databases">
        <authorList>
            <person name="Magalhaes I.L.F."/>
            <person name="Oliveira U."/>
            <person name="Santos F.R."/>
            <person name="Vidigal T.H.D.A."/>
            <person name="Brescovit A.D."/>
            <person name="Santos A.J."/>
        </authorList>
    </citation>
    <scope>NUCLEOTIDE SEQUENCE</scope>
    <source>
        <tissue evidence="1">Shoot tissue taken approximately 20 cm above the soil surface</tissue>
    </source>
</reference>
<accession>A0A0A8ZLF8</accession>
<sequence length="62" mass="6910">MNLFKDADTVKVLLSRGIPNDMLYRFLPVSLVIPLLMYRVPCSRCMFSISGPASSRKSFGGL</sequence>
<protein>
    <submittedName>
        <fullName evidence="1">Uncharacterized protein</fullName>
    </submittedName>
</protein>
<reference evidence="1" key="2">
    <citation type="journal article" date="2015" name="Data Brief">
        <title>Shoot transcriptome of the giant reed, Arundo donax.</title>
        <authorList>
            <person name="Barrero R.A."/>
            <person name="Guerrero F.D."/>
            <person name="Moolhuijzen P."/>
            <person name="Goolsby J.A."/>
            <person name="Tidwell J."/>
            <person name="Bellgard S.E."/>
            <person name="Bellgard M.I."/>
        </authorList>
    </citation>
    <scope>NUCLEOTIDE SEQUENCE</scope>
    <source>
        <tissue evidence="1">Shoot tissue taken approximately 20 cm above the soil surface</tissue>
    </source>
</reference>
<name>A0A0A8ZLF8_ARUDO</name>